<name>A0A2M6WWM4_9BACT</name>
<protein>
    <submittedName>
        <fullName evidence="1">Uncharacterized protein</fullName>
    </submittedName>
</protein>
<gene>
    <name evidence="1" type="ORF">COT77_02890</name>
</gene>
<accession>A0A2M6WWM4</accession>
<evidence type="ECO:0000313" key="1">
    <source>
        <dbReference type="EMBL" id="PIT97190.1"/>
    </source>
</evidence>
<evidence type="ECO:0000313" key="2">
    <source>
        <dbReference type="Proteomes" id="UP000228596"/>
    </source>
</evidence>
<sequence>MSASAKLKLAKRRHRVFTHRSRDQKCIARYVWKQSFGHSCPAFCESKGLRVNKKILARNSGDFL</sequence>
<reference evidence="2" key="1">
    <citation type="submission" date="2017-09" db="EMBL/GenBank/DDBJ databases">
        <title>Depth-based differentiation of microbial function through sediment-hosted aquifers and enrichment of novel symbionts in the deep terrestrial subsurface.</title>
        <authorList>
            <person name="Probst A.J."/>
            <person name="Ladd B."/>
            <person name="Jarett J.K."/>
            <person name="Geller-Mcgrath D.E."/>
            <person name="Sieber C.M.K."/>
            <person name="Emerson J.B."/>
            <person name="Anantharaman K."/>
            <person name="Thomas B.C."/>
            <person name="Malmstrom R."/>
            <person name="Stieglmeier M."/>
            <person name="Klingl A."/>
            <person name="Woyke T."/>
            <person name="Ryan C.M."/>
            <person name="Banfield J.F."/>
        </authorList>
    </citation>
    <scope>NUCLEOTIDE SEQUENCE [LARGE SCALE GENOMIC DNA]</scope>
</reference>
<dbReference type="Proteomes" id="UP000228596">
    <property type="component" value="Unassembled WGS sequence"/>
</dbReference>
<dbReference type="AlphaFoldDB" id="A0A2M6WWM4"/>
<dbReference type="EMBL" id="PEZV01000030">
    <property type="protein sequence ID" value="PIT97190.1"/>
    <property type="molecule type" value="Genomic_DNA"/>
</dbReference>
<proteinExistence type="predicted"/>
<comment type="caution">
    <text evidence="1">The sequence shown here is derived from an EMBL/GenBank/DDBJ whole genome shotgun (WGS) entry which is preliminary data.</text>
</comment>
<organism evidence="1 2">
    <name type="scientific">Candidatus Berkelbacteria bacterium CG10_big_fil_rev_8_21_14_0_10_41_12</name>
    <dbReference type="NCBI Taxonomy" id="1974513"/>
    <lineage>
        <taxon>Bacteria</taxon>
        <taxon>Candidatus Berkelbacteria</taxon>
    </lineage>
</organism>